<evidence type="ECO:0000313" key="1">
    <source>
        <dbReference type="EMBL" id="TLD68909.1"/>
    </source>
</evidence>
<dbReference type="RefSeq" id="WP_138088039.1">
    <property type="nucleotide sequence ID" value="NZ_VAUV01000017.1"/>
</dbReference>
<dbReference type="AlphaFoldDB" id="A0A5R8KBH6"/>
<sequence>MNFPLQLRFKILALAPQLFVEDAQGGTICYVKQKLFRLREKVEVFSDSTRSKLLCTIQADRIIDFNACYVFHAPDGTLMGKVRRKGMRSLWSAHYEVLDGQGDVAFSIREDNPLVKVADGIFGEIPIIGLFSGYLFNPRYSILRGEEKVMSMIKHRGFLESRFEIVQNAPVEESDQMSVILSLLMFVLLERSRG</sequence>
<name>A0A5R8KBH6_9BACT</name>
<evidence type="ECO:0008006" key="3">
    <source>
        <dbReference type="Google" id="ProtNLM"/>
    </source>
</evidence>
<accession>A0A5R8KBH6</accession>
<reference evidence="1 2" key="1">
    <citation type="submission" date="2019-05" db="EMBL/GenBank/DDBJ databases">
        <title>Verrucobacter flavum gen. nov., sp. nov. a new member of the family Verrucomicrobiaceae.</title>
        <authorList>
            <person name="Szuroczki S."/>
            <person name="Abbaszade G."/>
            <person name="Szabo A."/>
            <person name="Felfoldi T."/>
            <person name="Schumann P."/>
            <person name="Boka K."/>
            <person name="Keki Z."/>
            <person name="Toumi M."/>
            <person name="Toth E."/>
        </authorList>
    </citation>
    <scope>NUCLEOTIDE SEQUENCE [LARGE SCALE GENOMIC DNA]</scope>
    <source>
        <strain evidence="1 2">MG-N-17</strain>
    </source>
</reference>
<dbReference type="OrthoDB" id="572274at2"/>
<protein>
    <recommendedName>
        <fullName evidence="3">LURP-one-related family protein</fullName>
    </recommendedName>
</protein>
<dbReference type="Proteomes" id="UP000306196">
    <property type="component" value="Unassembled WGS sequence"/>
</dbReference>
<proteinExistence type="predicted"/>
<dbReference type="EMBL" id="VAUV01000017">
    <property type="protein sequence ID" value="TLD68909.1"/>
    <property type="molecule type" value="Genomic_DNA"/>
</dbReference>
<organism evidence="1 2">
    <name type="scientific">Phragmitibacter flavus</name>
    <dbReference type="NCBI Taxonomy" id="2576071"/>
    <lineage>
        <taxon>Bacteria</taxon>
        <taxon>Pseudomonadati</taxon>
        <taxon>Verrucomicrobiota</taxon>
        <taxon>Verrucomicrobiia</taxon>
        <taxon>Verrucomicrobiales</taxon>
        <taxon>Verrucomicrobiaceae</taxon>
        <taxon>Phragmitibacter</taxon>
    </lineage>
</organism>
<gene>
    <name evidence="1" type="ORF">FEM03_19800</name>
</gene>
<keyword evidence="2" id="KW-1185">Reference proteome</keyword>
<evidence type="ECO:0000313" key="2">
    <source>
        <dbReference type="Proteomes" id="UP000306196"/>
    </source>
</evidence>
<dbReference type="InterPro" id="IPR007612">
    <property type="entry name" value="LOR"/>
</dbReference>
<dbReference type="Pfam" id="PF04525">
    <property type="entry name" value="LOR"/>
    <property type="match status" value="1"/>
</dbReference>
<comment type="caution">
    <text evidence="1">The sequence shown here is derived from an EMBL/GenBank/DDBJ whole genome shotgun (WGS) entry which is preliminary data.</text>
</comment>